<dbReference type="Proteomes" id="UP000027361">
    <property type="component" value="Unassembled WGS sequence"/>
</dbReference>
<evidence type="ECO:0000256" key="1">
    <source>
        <dbReference type="SAM" id="SignalP"/>
    </source>
</evidence>
<dbReference type="InParanoid" id="A0A066WGU5"/>
<dbReference type="RefSeq" id="XP_013244434.1">
    <property type="nucleotide sequence ID" value="XM_013388980.1"/>
</dbReference>
<evidence type="ECO:0000313" key="3">
    <source>
        <dbReference type="Proteomes" id="UP000027361"/>
    </source>
</evidence>
<dbReference type="HOGENOM" id="CLU_2238473_0_0_1"/>
<keyword evidence="1" id="KW-0732">Signal</keyword>
<comment type="caution">
    <text evidence="2">The sequence shown here is derived from an EMBL/GenBank/DDBJ whole genome shotgun (WGS) entry which is preliminary data.</text>
</comment>
<evidence type="ECO:0000313" key="2">
    <source>
        <dbReference type="EMBL" id="KDN49920.1"/>
    </source>
</evidence>
<feature type="signal peptide" evidence="1">
    <location>
        <begin position="1"/>
        <end position="20"/>
    </location>
</feature>
<proteinExistence type="predicted"/>
<evidence type="ECO:0008006" key="4">
    <source>
        <dbReference type="Google" id="ProtNLM"/>
    </source>
</evidence>
<reference evidence="2 3" key="1">
    <citation type="submission" date="2014-05" db="EMBL/GenBank/DDBJ databases">
        <title>Draft genome sequence of a rare smut relative, Tilletiaria anomala UBC 951.</title>
        <authorList>
            <consortium name="DOE Joint Genome Institute"/>
            <person name="Toome M."/>
            <person name="Kuo A."/>
            <person name="Henrissat B."/>
            <person name="Lipzen A."/>
            <person name="Tritt A."/>
            <person name="Yoshinaga Y."/>
            <person name="Zane M."/>
            <person name="Barry K."/>
            <person name="Grigoriev I.V."/>
            <person name="Spatafora J.W."/>
            <person name="Aimea M.C."/>
        </authorList>
    </citation>
    <scope>NUCLEOTIDE SEQUENCE [LARGE SCALE GENOMIC DNA]</scope>
    <source>
        <strain evidence="2 3">UBC 951</strain>
    </source>
</reference>
<keyword evidence="3" id="KW-1185">Reference proteome</keyword>
<name>A0A066WGU5_TILAU</name>
<sequence length="105" mass="11420">MGVCSRTMPSLLWLPILAGSRDLLASRACSDYEASAEQRIKSLARCTKEELTKGFCPFNAHPKLSHADEAIDTMLFAWQEGAGRSKARAFDAAASNLASRCRALT</sequence>
<accession>A0A066WGU5</accession>
<organism evidence="2 3">
    <name type="scientific">Tilletiaria anomala (strain ATCC 24038 / CBS 436.72 / UBC 951)</name>
    <dbReference type="NCBI Taxonomy" id="1037660"/>
    <lineage>
        <taxon>Eukaryota</taxon>
        <taxon>Fungi</taxon>
        <taxon>Dikarya</taxon>
        <taxon>Basidiomycota</taxon>
        <taxon>Ustilaginomycotina</taxon>
        <taxon>Exobasidiomycetes</taxon>
        <taxon>Georgefischeriales</taxon>
        <taxon>Tilletiariaceae</taxon>
        <taxon>Tilletiaria</taxon>
    </lineage>
</organism>
<dbReference type="GeneID" id="25267771"/>
<gene>
    <name evidence="2" type="ORF">K437DRAFT_73766</name>
</gene>
<dbReference type="AlphaFoldDB" id="A0A066WGU5"/>
<feature type="chain" id="PRO_5001629010" description="Secreted protein" evidence="1">
    <location>
        <begin position="21"/>
        <end position="105"/>
    </location>
</feature>
<protein>
    <recommendedName>
        <fullName evidence="4">Secreted protein</fullName>
    </recommendedName>
</protein>
<dbReference type="EMBL" id="JMSN01000020">
    <property type="protein sequence ID" value="KDN49920.1"/>
    <property type="molecule type" value="Genomic_DNA"/>
</dbReference>